<dbReference type="EMBL" id="JAPDGR010000799">
    <property type="protein sequence ID" value="KAJ2987387.1"/>
    <property type="molecule type" value="Genomic_DNA"/>
</dbReference>
<proteinExistence type="predicted"/>
<name>A0ACC1P641_9PEZI</name>
<dbReference type="Proteomes" id="UP001143856">
    <property type="component" value="Unassembled WGS sequence"/>
</dbReference>
<reference evidence="1" key="1">
    <citation type="submission" date="2022-10" db="EMBL/GenBank/DDBJ databases">
        <title>Genome Sequence of Xylaria curta.</title>
        <authorList>
            <person name="Buettner E."/>
        </authorList>
    </citation>
    <scope>NUCLEOTIDE SEQUENCE</scope>
    <source>
        <strain evidence="1">Babe10</strain>
    </source>
</reference>
<evidence type="ECO:0000313" key="2">
    <source>
        <dbReference type="Proteomes" id="UP001143856"/>
    </source>
</evidence>
<protein>
    <submittedName>
        <fullName evidence="1">Uncharacterized protein</fullName>
    </submittedName>
</protein>
<sequence length="573" mass="62598">MADISKANGTLLGEHVYVFDPSMHMEDIQAKVTAIFEQMEANEFGGERYALLFKPGTYNILFDVGFYTHVAGLGQNPDDVLIEGGINVPANWMPHRNATCNFWRTLENFAVNASEATNNTTTIAVSQAAPIRRVHVKSSGGLWLFQVDEETGAGGWASGGFMADSVVDHTVLPGSQQQWLSRNNRYGSWANGVWNMVFVGDTNAPCDDDFPATPYTTLERTPVIREKPYLYVTDEDEYAVFVPELQENAQGPSWADEKTTPGKSISIDDFYIAHPTGADAASINEALEEGKHVLFTPGIYRLEDTLEVKNEDTVVLGLGQPSLIPVNGGPAISVGDVDGVTIAGLIIDAGEATSPTLIEIGPQGSSDSHDKPTFLYDLTARTAGHCGNDVGVTINSHNVVCDQLWLWRADHGEGCSWNSNPTKHGVIVNGDHVTIYGLFNEHHKEYQTLWNGDGGRLYFYQSEIPYDPPDQDSWMCGATNGFASYKVADTVTDHEAWGLGIYSYFRDSPTKLENAIEVPEAPGVKLHHLTTVWLNGTPGSEITHIVNGLGDAVYANSPESAMRQTMNEYPNAE</sequence>
<organism evidence="1 2">
    <name type="scientific">Xylaria curta</name>
    <dbReference type="NCBI Taxonomy" id="42375"/>
    <lineage>
        <taxon>Eukaryota</taxon>
        <taxon>Fungi</taxon>
        <taxon>Dikarya</taxon>
        <taxon>Ascomycota</taxon>
        <taxon>Pezizomycotina</taxon>
        <taxon>Sordariomycetes</taxon>
        <taxon>Xylariomycetidae</taxon>
        <taxon>Xylariales</taxon>
        <taxon>Xylariaceae</taxon>
        <taxon>Xylaria</taxon>
    </lineage>
</organism>
<keyword evidence="2" id="KW-1185">Reference proteome</keyword>
<gene>
    <name evidence="1" type="ORF">NUW58_g4539</name>
</gene>
<comment type="caution">
    <text evidence="1">The sequence shown here is derived from an EMBL/GenBank/DDBJ whole genome shotgun (WGS) entry which is preliminary data.</text>
</comment>
<accession>A0ACC1P641</accession>
<evidence type="ECO:0000313" key="1">
    <source>
        <dbReference type="EMBL" id="KAJ2987387.1"/>
    </source>
</evidence>